<dbReference type="PANTHER" id="PTHR42711:SF5">
    <property type="entry name" value="ABC TRANSPORTER ATP-BINDING PROTEIN NATA"/>
    <property type="match status" value="1"/>
</dbReference>
<dbReference type="InterPro" id="IPR025302">
    <property type="entry name" value="DrrA1/2-like_C"/>
</dbReference>
<dbReference type="AlphaFoldDB" id="A0A381QTG7"/>
<evidence type="ECO:0000313" key="6">
    <source>
        <dbReference type="EMBL" id="SUZ82254.1"/>
    </source>
</evidence>
<reference evidence="6" key="1">
    <citation type="submission" date="2018-05" db="EMBL/GenBank/DDBJ databases">
        <authorList>
            <person name="Lanie J.A."/>
            <person name="Ng W.-L."/>
            <person name="Kazmierczak K.M."/>
            <person name="Andrzejewski T.M."/>
            <person name="Davidsen T.M."/>
            <person name="Wayne K.J."/>
            <person name="Tettelin H."/>
            <person name="Glass J.I."/>
            <person name="Rusch D."/>
            <person name="Podicherti R."/>
            <person name="Tsui H.-C.T."/>
            <person name="Winkler M.E."/>
        </authorList>
    </citation>
    <scope>NUCLEOTIDE SEQUENCE</scope>
</reference>
<protein>
    <recommendedName>
        <fullName evidence="5">ABC transporter domain-containing protein</fullName>
    </recommendedName>
</protein>
<evidence type="ECO:0000259" key="5">
    <source>
        <dbReference type="PROSITE" id="PS50893"/>
    </source>
</evidence>
<evidence type="ECO:0000256" key="1">
    <source>
        <dbReference type="ARBA" id="ARBA00005417"/>
    </source>
</evidence>
<sequence length="318" mass="35680">VIDTRYAIRLNGVTKRFGNHAAVSELNFDVPRGAICGLLGPNGSGKTTCIRMIMGILHPDTGSVSLLGATPDDVRRKRVGYLPEERGVYRKMTCTEFLTFLAEIRGVSRTEGWKRSNDWLERLGLGEWADRRIEALSKGMQQKVQFIGTVIHEPELLILDEPFSGLDPLNQDVLEEIIRDFHSKGTTILLSTHLMDQAERLCERVCLISDARKVLDADLKELKAKERTGVVVVRFEGSNQWLEGPEIDYIHESNGELHLILKDGADHQSILKRGLEYGAKIYRFDLVEPRLHEIFVRHAGTGSVGDAGMPKNVTPELQ</sequence>
<feature type="non-terminal residue" evidence="6">
    <location>
        <position position="1"/>
    </location>
</feature>
<dbReference type="PANTHER" id="PTHR42711">
    <property type="entry name" value="ABC TRANSPORTER ATP-BINDING PROTEIN"/>
    <property type="match status" value="1"/>
</dbReference>
<dbReference type="Pfam" id="PF13732">
    <property type="entry name" value="DrrA1-3_C"/>
    <property type="match status" value="1"/>
</dbReference>
<name>A0A381QTG7_9ZZZZ</name>
<dbReference type="EMBL" id="UINC01001498">
    <property type="protein sequence ID" value="SUZ82254.1"/>
    <property type="molecule type" value="Genomic_DNA"/>
</dbReference>
<dbReference type="InterPro" id="IPR050763">
    <property type="entry name" value="ABC_transporter_ATP-binding"/>
</dbReference>
<proteinExistence type="inferred from homology"/>
<feature type="domain" description="ABC transporter" evidence="5">
    <location>
        <begin position="8"/>
        <end position="235"/>
    </location>
</feature>
<accession>A0A381QTG7</accession>
<dbReference type="Gene3D" id="3.40.50.300">
    <property type="entry name" value="P-loop containing nucleotide triphosphate hydrolases"/>
    <property type="match status" value="1"/>
</dbReference>
<dbReference type="InterPro" id="IPR003439">
    <property type="entry name" value="ABC_transporter-like_ATP-bd"/>
</dbReference>
<keyword evidence="2" id="KW-0813">Transport</keyword>
<dbReference type="InterPro" id="IPR003593">
    <property type="entry name" value="AAA+_ATPase"/>
</dbReference>
<dbReference type="InterPro" id="IPR027417">
    <property type="entry name" value="P-loop_NTPase"/>
</dbReference>
<dbReference type="GO" id="GO:0016887">
    <property type="term" value="F:ATP hydrolysis activity"/>
    <property type="evidence" value="ECO:0007669"/>
    <property type="project" value="InterPro"/>
</dbReference>
<evidence type="ECO:0000256" key="3">
    <source>
        <dbReference type="ARBA" id="ARBA00022741"/>
    </source>
</evidence>
<keyword evidence="4" id="KW-0067">ATP-binding</keyword>
<dbReference type="PROSITE" id="PS50893">
    <property type="entry name" value="ABC_TRANSPORTER_2"/>
    <property type="match status" value="1"/>
</dbReference>
<dbReference type="InterPro" id="IPR017871">
    <property type="entry name" value="ABC_transporter-like_CS"/>
</dbReference>
<gene>
    <name evidence="6" type="ORF">METZ01_LOCUS35108</name>
</gene>
<dbReference type="SUPFAM" id="SSF52540">
    <property type="entry name" value="P-loop containing nucleoside triphosphate hydrolases"/>
    <property type="match status" value="1"/>
</dbReference>
<evidence type="ECO:0000256" key="4">
    <source>
        <dbReference type="ARBA" id="ARBA00022840"/>
    </source>
</evidence>
<evidence type="ECO:0000256" key="2">
    <source>
        <dbReference type="ARBA" id="ARBA00022448"/>
    </source>
</evidence>
<dbReference type="PROSITE" id="PS00211">
    <property type="entry name" value="ABC_TRANSPORTER_1"/>
    <property type="match status" value="1"/>
</dbReference>
<comment type="similarity">
    <text evidence="1">Belongs to the ABC transporter superfamily.</text>
</comment>
<organism evidence="6">
    <name type="scientific">marine metagenome</name>
    <dbReference type="NCBI Taxonomy" id="408172"/>
    <lineage>
        <taxon>unclassified sequences</taxon>
        <taxon>metagenomes</taxon>
        <taxon>ecological metagenomes</taxon>
    </lineage>
</organism>
<dbReference type="Pfam" id="PF00005">
    <property type="entry name" value="ABC_tran"/>
    <property type="match status" value="1"/>
</dbReference>
<dbReference type="GO" id="GO:0005524">
    <property type="term" value="F:ATP binding"/>
    <property type="evidence" value="ECO:0007669"/>
    <property type="project" value="UniProtKB-KW"/>
</dbReference>
<keyword evidence="3" id="KW-0547">Nucleotide-binding</keyword>
<dbReference type="SMART" id="SM00382">
    <property type="entry name" value="AAA"/>
    <property type="match status" value="1"/>
</dbReference>